<dbReference type="EMBL" id="CP019458">
    <property type="protein sequence ID" value="AQA12771.1"/>
    <property type="molecule type" value="Genomic_DNA"/>
</dbReference>
<gene>
    <name evidence="1" type="ORF">BV401_22340</name>
</gene>
<accession>A0ABM6HFG7</accession>
<proteinExistence type="predicted"/>
<name>A0ABM6HFG7_9ACTN</name>
<evidence type="ECO:0000313" key="2">
    <source>
        <dbReference type="Proteomes" id="UP000187851"/>
    </source>
</evidence>
<dbReference type="Proteomes" id="UP000187851">
    <property type="component" value="Chromosome"/>
</dbReference>
<protein>
    <submittedName>
        <fullName evidence="1">Uncharacterized protein</fullName>
    </submittedName>
</protein>
<reference evidence="1 2" key="1">
    <citation type="journal article" date="2017" name="J. Biotechnol.">
        <title>The complete genome sequence of Streptomyces autolyticus CGMCC 0516, the producer of geldanamycin, autolytimycin, reblastatin and elaiophylin.</title>
        <authorList>
            <person name="Yin M."/>
            <person name="Jiang M."/>
            <person name="Ren Z."/>
            <person name="Dong Y."/>
            <person name="Lu T."/>
        </authorList>
    </citation>
    <scope>NUCLEOTIDE SEQUENCE [LARGE SCALE GENOMIC DNA]</scope>
    <source>
        <strain evidence="1 2">CGMCC0516</strain>
    </source>
</reference>
<evidence type="ECO:0000313" key="1">
    <source>
        <dbReference type="EMBL" id="AQA12771.1"/>
    </source>
</evidence>
<sequence>MLEGKICTVLSIRQFHFPAPLDLAQTNLGVDLLRSLWALSEMEYGLRVLSRELLLLFRKSSYPFCKPLYFITLV</sequence>
<organism evidence="1 2">
    <name type="scientific">Streptomyces autolyticus</name>
    <dbReference type="NCBI Taxonomy" id="75293"/>
    <lineage>
        <taxon>Bacteria</taxon>
        <taxon>Bacillati</taxon>
        <taxon>Actinomycetota</taxon>
        <taxon>Actinomycetes</taxon>
        <taxon>Kitasatosporales</taxon>
        <taxon>Streptomycetaceae</taxon>
        <taxon>Streptomyces</taxon>
    </lineage>
</organism>
<keyword evidence="2" id="KW-1185">Reference proteome</keyword>